<keyword evidence="4" id="KW-0813">Transport</keyword>
<evidence type="ECO:0000256" key="1">
    <source>
        <dbReference type="ARBA" id="ARBA00022692"/>
    </source>
</evidence>
<protein>
    <recommendedName>
        <fullName evidence="4">Copper transport protein</fullName>
    </recommendedName>
</protein>
<comment type="similarity">
    <text evidence="4">Belongs to the copper transporter (Ctr) (TC 1.A.56) family. SLC31A subfamily.</text>
</comment>
<evidence type="ECO:0000313" key="5">
    <source>
        <dbReference type="Proteomes" id="UP000694867"/>
    </source>
</evidence>
<comment type="subcellular location">
    <subcellularLocation>
        <location evidence="4">Membrane</location>
        <topology evidence="4">Multi-pass membrane protein</topology>
    </subcellularLocation>
</comment>
<accession>A0AAJ7L7I1</accession>
<sequence length="167" mass="18595">MDHGSHPHMDQTSAGHVMGVPHAIHIPMMQMTFNFSDDVTLLFDWWHPKDVLGMLVSCAVIFAMAATLEMLRAFRDAMYVRSRQTGSSSSLISSSSMSWTSAIFAPCHITQTILYFIQVVAGYMLMLLFMTFNGYVCIAIVLGATVGHFAFGWRKSMLFEVTADHCG</sequence>
<name>A0AAJ7L7I1_9ACAR</name>
<evidence type="ECO:0000256" key="4">
    <source>
        <dbReference type="RuleBase" id="RU367022"/>
    </source>
</evidence>
<keyword evidence="4" id="KW-0186">Copper</keyword>
<dbReference type="Pfam" id="PF04145">
    <property type="entry name" value="Ctr"/>
    <property type="match status" value="1"/>
</dbReference>
<dbReference type="AlphaFoldDB" id="A0AAJ7L7I1"/>
<feature type="transmembrane region" description="Helical" evidence="4">
    <location>
        <begin position="123"/>
        <end position="151"/>
    </location>
</feature>
<dbReference type="Proteomes" id="UP000694867">
    <property type="component" value="Unplaced"/>
</dbReference>
<reference evidence="6 7" key="1">
    <citation type="submission" date="2025-04" db="UniProtKB">
        <authorList>
            <consortium name="RefSeq"/>
        </authorList>
    </citation>
    <scope>IDENTIFICATION</scope>
</reference>
<dbReference type="RefSeq" id="XP_018496457.1">
    <property type="nucleotide sequence ID" value="XM_018640941.1"/>
</dbReference>
<feature type="transmembrane region" description="Helical" evidence="4">
    <location>
        <begin position="51"/>
        <end position="71"/>
    </location>
</feature>
<dbReference type="RefSeq" id="XP_003747130.1">
    <property type="nucleotide sequence ID" value="XM_003747082.2"/>
</dbReference>
<keyword evidence="4" id="KW-0187">Copper transport</keyword>
<evidence type="ECO:0000313" key="7">
    <source>
        <dbReference type="RefSeq" id="XP_018496457.1"/>
    </source>
</evidence>
<evidence type="ECO:0000256" key="2">
    <source>
        <dbReference type="ARBA" id="ARBA00022989"/>
    </source>
</evidence>
<feature type="transmembrane region" description="Helical" evidence="4">
    <location>
        <begin position="91"/>
        <end position="117"/>
    </location>
</feature>
<dbReference type="PANTHER" id="PTHR12483">
    <property type="entry name" value="SOLUTE CARRIER FAMILY 31 COPPER TRANSPORTERS"/>
    <property type="match status" value="1"/>
</dbReference>
<keyword evidence="2 4" id="KW-1133">Transmembrane helix</keyword>
<dbReference type="GeneID" id="100908746"/>
<dbReference type="InterPro" id="IPR007274">
    <property type="entry name" value="Cop_transporter"/>
</dbReference>
<dbReference type="GO" id="GO:0016020">
    <property type="term" value="C:membrane"/>
    <property type="evidence" value="ECO:0007669"/>
    <property type="project" value="UniProtKB-SubCell"/>
</dbReference>
<keyword evidence="1 4" id="KW-0812">Transmembrane</keyword>
<keyword evidence="4" id="KW-0406">Ion transport</keyword>
<dbReference type="PANTHER" id="PTHR12483:SF115">
    <property type="entry name" value="COPPER TRANSPORT PROTEIN"/>
    <property type="match status" value="1"/>
</dbReference>
<evidence type="ECO:0000256" key="3">
    <source>
        <dbReference type="ARBA" id="ARBA00023136"/>
    </source>
</evidence>
<gene>
    <name evidence="6 7" type="primary">LOC100908746</name>
</gene>
<dbReference type="KEGG" id="goe:100908746"/>
<dbReference type="GO" id="GO:0005375">
    <property type="term" value="F:copper ion transmembrane transporter activity"/>
    <property type="evidence" value="ECO:0007669"/>
    <property type="project" value="UniProtKB-UniRule"/>
</dbReference>
<organism evidence="5 7">
    <name type="scientific">Galendromus occidentalis</name>
    <name type="common">western predatory mite</name>
    <dbReference type="NCBI Taxonomy" id="34638"/>
    <lineage>
        <taxon>Eukaryota</taxon>
        <taxon>Metazoa</taxon>
        <taxon>Ecdysozoa</taxon>
        <taxon>Arthropoda</taxon>
        <taxon>Chelicerata</taxon>
        <taxon>Arachnida</taxon>
        <taxon>Acari</taxon>
        <taxon>Parasitiformes</taxon>
        <taxon>Mesostigmata</taxon>
        <taxon>Gamasina</taxon>
        <taxon>Phytoseioidea</taxon>
        <taxon>Phytoseiidae</taxon>
        <taxon>Typhlodrominae</taxon>
        <taxon>Galendromus</taxon>
    </lineage>
</organism>
<proteinExistence type="inferred from homology"/>
<keyword evidence="5" id="KW-1185">Reference proteome</keyword>
<evidence type="ECO:0000313" key="6">
    <source>
        <dbReference type="RefSeq" id="XP_003747130.1"/>
    </source>
</evidence>
<keyword evidence="3 4" id="KW-0472">Membrane</keyword>